<sequence length="76" mass="9108">MDLNFKNFLNHLKERDLLEIIIKSRDEAKKQAPYNKNAIVQETDIKSLWISILLLNKYHEWLFGQFKDISETNNDD</sequence>
<evidence type="ECO:0000313" key="2">
    <source>
        <dbReference type="Proteomes" id="UP001210809"/>
    </source>
</evidence>
<name>A0AAW6CZ96_9FIRM</name>
<dbReference type="AlphaFoldDB" id="A0AAW6CZ96"/>
<accession>A0AAW6CZ96</accession>
<organism evidence="1 2">
    <name type="scientific">[Eubacterium] siraeum</name>
    <dbReference type="NCBI Taxonomy" id="39492"/>
    <lineage>
        <taxon>Bacteria</taxon>
        <taxon>Bacillati</taxon>
        <taxon>Bacillota</taxon>
        <taxon>Clostridia</taxon>
        <taxon>Eubacteriales</taxon>
        <taxon>Oscillospiraceae</taxon>
        <taxon>Oscillospiraceae incertae sedis</taxon>
    </lineage>
</organism>
<protein>
    <submittedName>
        <fullName evidence="1">Uncharacterized protein</fullName>
    </submittedName>
</protein>
<dbReference type="EMBL" id="JAQLXW010000001">
    <property type="protein sequence ID" value="MDB8002690.1"/>
    <property type="molecule type" value="Genomic_DNA"/>
</dbReference>
<reference evidence="1" key="1">
    <citation type="submission" date="2023-01" db="EMBL/GenBank/DDBJ databases">
        <title>Human gut microbiome strain richness.</title>
        <authorList>
            <person name="Chen-Liaw A."/>
        </authorList>
    </citation>
    <scope>NUCLEOTIDE SEQUENCE</scope>
    <source>
        <strain evidence="1">1001283st1_G1_1001283B150217_161031</strain>
    </source>
</reference>
<evidence type="ECO:0000313" key="1">
    <source>
        <dbReference type="EMBL" id="MDB8002690.1"/>
    </source>
</evidence>
<gene>
    <name evidence="1" type="ORF">PNE09_01275</name>
</gene>
<proteinExistence type="predicted"/>
<comment type="caution">
    <text evidence="1">The sequence shown here is derived from an EMBL/GenBank/DDBJ whole genome shotgun (WGS) entry which is preliminary data.</text>
</comment>
<dbReference type="Proteomes" id="UP001210809">
    <property type="component" value="Unassembled WGS sequence"/>
</dbReference>